<organism evidence="1">
    <name type="scientific">uncultured Coleofasciculus sp</name>
    <dbReference type="NCBI Taxonomy" id="1267456"/>
    <lineage>
        <taxon>Bacteria</taxon>
        <taxon>Bacillati</taxon>
        <taxon>Cyanobacteriota</taxon>
        <taxon>Cyanophyceae</taxon>
        <taxon>Coleofasciculales</taxon>
        <taxon>Coleofasciculaceae</taxon>
        <taxon>Coleofasciculus</taxon>
        <taxon>environmental samples</taxon>
    </lineage>
</organism>
<dbReference type="EMBL" id="CADCTM010000871">
    <property type="protein sequence ID" value="CAA9299351.1"/>
    <property type="molecule type" value="Genomic_DNA"/>
</dbReference>
<gene>
    <name evidence="1" type="ORF">AVDCRST_MAG92-4970</name>
</gene>
<accession>A0A6J4K8W3</accession>
<name>A0A6J4K8W3_9CYAN</name>
<protein>
    <submittedName>
        <fullName evidence="1">Uncharacterized protein</fullName>
    </submittedName>
</protein>
<proteinExistence type="predicted"/>
<sequence>MVAQVYLNRMRQKYYLSCVICLELGVRLSKDISASGKKMLFRTPELLVNF</sequence>
<dbReference type="AlphaFoldDB" id="A0A6J4K8W3"/>
<reference evidence="1" key="1">
    <citation type="submission" date="2020-02" db="EMBL/GenBank/DDBJ databases">
        <authorList>
            <person name="Meier V. D."/>
        </authorList>
    </citation>
    <scope>NUCLEOTIDE SEQUENCE</scope>
    <source>
        <strain evidence="1">AVDCRST_MAG92</strain>
    </source>
</reference>
<evidence type="ECO:0000313" key="1">
    <source>
        <dbReference type="EMBL" id="CAA9299351.1"/>
    </source>
</evidence>